<dbReference type="Gene3D" id="1.10.340.70">
    <property type="match status" value="1"/>
</dbReference>
<evidence type="ECO:0008006" key="5">
    <source>
        <dbReference type="Google" id="ProtNLM"/>
    </source>
</evidence>
<dbReference type="InterPro" id="IPR005162">
    <property type="entry name" value="Retrotrans_gag_dom"/>
</dbReference>
<dbReference type="Pfam" id="PF03732">
    <property type="entry name" value="Retrotrans_gag"/>
    <property type="match status" value="1"/>
</dbReference>
<evidence type="ECO:0000313" key="4">
    <source>
        <dbReference type="Proteomes" id="UP000467840"/>
    </source>
</evidence>
<evidence type="ECO:0000313" key="3">
    <source>
        <dbReference type="EMBL" id="KAF2285159.1"/>
    </source>
</evidence>
<dbReference type="Pfam" id="PF17921">
    <property type="entry name" value="Integrase_H2C2"/>
    <property type="match status" value="1"/>
</dbReference>
<protein>
    <recommendedName>
        <fullName evidence="5">Retrotransposon gag domain-containing protein</fullName>
    </recommendedName>
</protein>
<proteinExistence type="predicted"/>
<feature type="domain" description="Retrotransposon gag" evidence="1">
    <location>
        <begin position="27"/>
        <end position="114"/>
    </location>
</feature>
<name>A0A6A6KCD8_HEVBR</name>
<organism evidence="3 4">
    <name type="scientific">Hevea brasiliensis</name>
    <name type="common">Para rubber tree</name>
    <name type="synonym">Siphonia brasiliensis</name>
    <dbReference type="NCBI Taxonomy" id="3981"/>
    <lineage>
        <taxon>Eukaryota</taxon>
        <taxon>Viridiplantae</taxon>
        <taxon>Streptophyta</taxon>
        <taxon>Embryophyta</taxon>
        <taxon>Tracheophyta</taxon>
        <taxon>Spermatophyta</taxon>
        <taxon>Magnoliopsida</taxon>
        <taxon>eudicotyledons</taxon>
        <taxon>Gunneridae</taxon>
        <taxon>Pentapetalae</taxon>
        <taxon>rosids</taxon>
        <taxon>fabids</taxon>
        <taxon>Malpighiales</taxon>
        <taxon>Euphorbiaceae</taxon>
        <taxon>Crotonoideae</taxon>
        <taxon>Micrandreae</taxon>
        <taxon>Hevea</taxon>
    </lineage>
</organism>
<sequence length="215" mass="24584">MVKGWMVGYCEQIISLVGNVAVKNRVKVAALHLEGKAIQWHQAFIKFHGLEAYQDWNAYVCALNARFGSHAYADPLSELRNLKQTGTLQDYFDEFDELYLKVDVTKEQALSFFLSRLVDELQMLVHPVLQAIIADKQIDPASHSKYTWHLNQMRRNGKLVVGSDVNLWNALIKEFHESSMGGHLGAIVIAKRLSVVVFWFGVWKDVQNYIRCVTC</sequence>
<feature type="domain" description="Integrase zinc-binding" evidence="2">
    <location>
        <begin position="166"/>
        <end position="215"/>
    </location>
</feature>
<keyword evidence="4" id="KW-1185">Reference proteome</keyword>
<dbReference type="Proteomes" id="UP000467840">
    <property type="component" value="Chromosome 12"/>
</dbReference>
<dbReference type="EMBL" id="JAAGAX010000018">
    <property type="protein sequence ID" value="KAF2285159.1"/>
    <property type="molecule type" value="Genomic_DNA"/>
</dbReference>
<evidence type="ECO:0000259" key="1">
    <source>
        <dbReference type="Pfam" id="PF03732"/>
    </source>
</evidence>
<reference evidence="3 4" key="1">
    <citation type="journal article" date="2020" name="Mol. Plant">
        <title>The Chromosome-Based Rubber Tree Genome Provides New Insights into Spurge Genome Evolution and Rubber Biosynthesis.</title>
        <authorList>
            <person name="Liu J."/>
            <person name="Shi C."/>
            <person name="Shi C.C."/>
            <person name="Li W."/>
            <person name="Zhang Q.J."/>
            <person name="Zhang Y."/>
            <person name="Li K."/>
            <person name="Lu H.F."/>
            <person name="Shi C."/>
            <person name="Zhu S.T."/>
            <person name="Xiao Z.Y."/>
            <person name="Nan H."/>
            <person name="Yue Y."/>
            <person name="Zhu X.G."/>
            <person name="Wu Y."/>
            <person name="Hong X.N."/>
            <person name="Fan G.Y."/>
            <person name="Tong Y."/>
            <person name="Zhang D."/>
            <person name="Mao C.L."/>
            <person name="Liu Y.L."/>
            <person name="Hao S.J."/>
            <person name="Liu W.Q."/>
            <person name="Lv M.Q."/>
            <person name="Zhang H.B."/>
            <person name="Liu Y."/>
            <person name="Hu-Tang G.R."/>
            <person name="Wang J.P."/>
            <person name="Wang J.H."/>
            <person name="Sun Y.H."/>
            <person name="Ni S.B."/>
            <person name="Chen W.B."/>
            <person name="Zhang X.C."/>
            <person name="Jiao Y.N."/>
            <person name="Eichler E.E."/>
            <person name="Li G.H."/>
            <person name="Liu X."/>
            <person name="Gao L.Z."/>
        </authorList>
    </citation>
    <scope>NUCLEOTIDE SEQUENCE [LARGE SCALE GENOMIC DNA]</scope>
    <source>
        <strain evidence="4">cv. GT1</strain>
        <tissue evidence="3">Leaf</tissue>
    </source>
</reference>
<dbReference type="AlphaFoldDB" id="A0A6A6KCD8"/>
<dbReference type="InterPro" id="IPR041588">
    <property type="entry name" value="Integrase_H2C2"/>
</dbReference>
<comment type="caution">
    <text evidence="3">The sequence shown here is derived from an EMBL/GenBank/DDBJ whole genome shotgun (WGS) entry which is preliminary data.</text>
</comment>
<gene>
    <name evidence="3" type="ORF">GH714_038895</name>
</gene>
<accession>A0A6A6KCD8</accession>
<evidence type="ECO:0000259" key="2">
    <source>
        <dbReference type="Pfam" id="PF17921"/>
    </source>
</evidence>